<evidence type="ECO:0000313" key="1">
    <source>
        <dbReference type="EMBL" id="MBC2002368.1"/>
    </source>
</evidence>
<dbReference type="Pfam" id="PF07751">
    <property type="entry name" value="Abi_2"/>
    <property type="match status" value="1"/>
</dbReference>
<dbReference type="PIRSF" id="PIRSF034934">
    <property type="entry name" value="AbiF_AbiD"/>
    <property type="match status" value="1"/>
</dbReference>
<gene>
    <name evidence="1" type="ORF">HCA78_01210</name>
</gene>
<protein>
    <submittedName>
        <fullName evidence="1">Abi family protein</fullName>
    </submittedName>
</protein>
<dbReference type="InterPro" id="IPR017034">
    <property type="entry name" value="Abi_system_AbiD/AbiF"/>
</dbReference>
<dbReference type="RefSeq" id="WP_185531846.1">
    <property type="nucleotide sequence ID" value="NZ_JAARWW010000001.1"/>
</dbReference>
<sequence>MKPFKTHNVQLKILRERGLDVPSRAKRILEKENYYNVINGYKTSFLQQNCSTEKYIVGSHFDEIYSLYNFDRDLRQIFLEYILIFEMHFKSTLAYNFSEKFPESNAYLDFNSYSKDPNKIKTIVRLISTLSNELSKNVSNPNSNRAKNSIEHYIDQHEGVPLWVLTNYLTMGSMSYFYEALDESLRDSIAVYFNDFNKREHKKNISLKADDIQNILKTTTQYRNVCAHGERLYTQRMHKKPRVKNMVNFLDNITVQMLPGNVFTMLALMKFVSSKNDYTCLLRKIDKLIIKHEKEISSIPFTDILYSMGFPSKWKTILLG</sequence>
<organism evidence="1 2">
    <name type="scientific">Listeria booriae</name>
    <dbReference type="NCBI Taxonomy" id="1552123"/>
    <lineage>
        <taxon>Bacteria</taxon>
        <taxon>Bacillati</taxon>
        <taxon>Bacillota</taxon>
        <taxon>Bacilli</taxon>
        <taxon>Bacillales</taxon>
        <taxon>Listeriaceae</taxon>
        <taxon>Listeria</taxon>
    </lineage>
</organism>
<dbReference type="EMBL" id="JAARWW010000001">
    <property type="protein sequence ID" value="MBC2002368.1"/>
    <property type="molecule type" value="Genomic_DNA"/>
</dbReference>
<evidence type="ECO:0000313" key="2">
    <source>
        <dbReference type="Proteomes" id="UP000546806"/>
    </source>
</evidence>
<comment type="caution">
    <text evidence="1">The sequence shown here is derived from an EMBL/GenBank/DDBJ whole genome shotgun (WGS) entry which is preliminary data.</text>
</comment>
<reference evidence="1 2" key="1">
    <citation type="submission" date="2020-03" db="EMBL/GenBank/DDBJ databases">
        <title>Soil Listeria distribution.</title>
        <authorList>
            <person name="Liao J."/>
            <person name="Wiedmann M."/>
        </authorList>
    </citation>
    <scope>NUCLEOTIDE SEQUENCE [LARGE SCALE GENOMIC DNA]</scope>
    <source>
        <strain evidence="1 2">FSL L7-0435</strain>
    </source>
</reference>
<proteinExistence type="predicted"/>
<accession>A0A842CKI1</accession>
<dbReference type="Proteomes" id="UP000546806">
    <property type="component" value="Unassembled WGS sequence"/>
</dbReference>
<dbReference type="AlphaFoldDB" id="A0A842CKI1"/>
<dbReference type="InterPro" id="IPR011664">
    <property type="entry name" value="Abi_system_AbiD/AbiF-like"/>
</dbReference>
<name>A0A842CKI1_9LIST</name>